<evidence type="ECO:0000259" key="1">
    <source>
        <dbReference type="Pfam" id="PF23343"/>
    </source>
</evidence>
<name>A0AAU8B9V7_9VIRU</name>
<dbReference type="EMBL" id="PP511848">
    <property type="protein sequence ID" value="XCD08042.1"/>
    <property type="molecule type" value="Genomic_DNA"/>
</dbReference>
<evidence type="ECO:0000313" key="3">
    <source>
        <dbReference type="EMBL" id="XCD08235.1"/>
    </source>
</evidence>
<dbReference type="InterPro" id="IPR056906">
    <property type="entry name" value="ORF2/G2P_dom"/>
</dbReference>
<dbReference type="Pfam" id="PF23343">
    <property type="entry name" value="REP_ORF2-G2P"/>
    <property type="match status" value="1"/>
</dbReference>
<accession>A0AAU8B9V7</accession>
<organism evidence="2">
    <name type="scientific">Dulem virus 85</name>
    <dbReference type="NCBI Taxonomy" id="3145796"/>
    <lineage>
        <taxon>Viruses</taxon>
        <taxon>Monodnaviria</taxon>
        <taxon>Sangervirae</taxon>
        <taxon>Phixviricota</taxon>
        <taxon>Malgrandaviricetes</taxon>
        <taxon>Petitvirales</taxon>
        <taxon>Microviridae</taxon>
        <taxon>Microvirus</taxon>
    </lineage>
</organism>
<evidence type="ECO:0000313" key="2">
    <source>
        <dbReference type="EMBL" id="XCD08042.1"/>
    </source>
</evidence>
<reference evidence="2" key="1">
    <citation type="submission" date="2024-03" db="EMBL/GenBank/DDBJ databases">
        <title>Diverse circular DNA viruses in blood, oral, and fecal samples of captive lemurs.</title>
        <authorList>
            <person name="Paietta E.N."/>
            <person name="Kraberger S."/>
            <person name="Lund M.C."/>
            <person name="Custer J.M."/>
            <person name="Vargas K.M."/>
            <person name="Ehmke E.E."/>
            <person name="Yoder A.D."/>
            <person name="Varsani A."/>
        </authorList>
    </citation>
    <scope>NUCLEOTIDE SEQUENCE</scope>
    <source>
        <strain evidence="2">Duke_28FS_123</strain>
        <strain evidence="3">Duke_29_51</strain>
    </source>
</reference>
<proteinExistence type="predicted"/>
<dbReference type="EMBL" id="PP511874">
    <property type="protein sequence ID" value="XCD08235.1"/>
    <property type="molecule type" value="Genomic_DNA"/>
</dbReference>
<protein>
    <submittedName>
        <fullName evidence="2">Replication initiator protein</fullName>
    </submittedName>
</protein>
<feature type="domain" description="Replication-associated protein ORF2/G2P" evidence="1">
    <location>
        <begin position="11"/>
        <end position="117"/>
    </location>
</feature>
<sequence>MLESFCHSDAVFITLTYADEYLPENGALVKRDLQLFLKRLRKRLAPRSFRYYACGEYGSKTMRPHYHAILFGVSEIDQDDIAKSWTDPETGILKGRVHVGFFSRESAQYVAGYVTKKLGTVPDGFQKEFSLMSLKPGIGYPVLPNVTKLLEDERFRKYLNLKGDVPTTLRHGAKQWPFGRYLTEKLRLMMDVNHDISAYLVEVQKKWLEARESGKLLKEHILDESEQQIKQTEKRFKIFTQRDKI</sequence>